<dbReference type="InterPro" id="IPR036812">
    <property type="entry name" value="NAD(P)_OxRdtase_dom_sf"/>
</dbReference>
<protein>
    <recommendedName>
        <fullName evidence="2">NADP-dependent oxidoreductase domain-containing protein</fullName>
    </recommendedName>
</protein>
<dbReference type="STRING" id="5217.A0A4Q1BI70"/>
<sequence length="327" mass="36930">MTKELSFQDFKVPVPGFGCMSFVHPDANDEESLKVLRRVRESGCTFWDTAAVYGLGSNESLLGRFFKEEKVPLEEIFLASKCGFDIDFEKKIRGDVTNSPEHIRSTLASSTERLGRAPDLYYLHRIDPNTPLEQSITTLKELKDEGKCRYIGLSEPSAATLRKACSIAHIDAIQIEYSPWFTDHETITNLIPTAKELNVTIIAYSPLGRGVLTGKYRDTSKFKKDIRATIPRYNEENYEKNLKLVDEFGKLAEKKGCTAGQLAIAWVMKKGFIPIPGTKNIDRFEENWGSREVELNENDLKGIEMVVEGFKPVGDRYNEDGLSKVGR</sequence>
<feature type="domain" description="NADP-dependent oxidoreductase" evidence="2">
    <location>
        <begin position="16"/>
        <end position="306"/>
    </location>
</feature>
<dbReference type="PANTHER" id="PTHR43625:SF7">
    <property type="entry name" value="REDUCTASE (YAKC), PUTATIVE (AFU_ORTHOLOGUE AFUA_8G01560)-RELATED"/>
    <property type="match status" value="1"/>
</dbReference>
<dbReference type="SUPFAM" id="SSF51430">
    <property type="entry name" value="NAD(P)-linked oxidoreductase"/>
    <property type="match status" value="1"/>
</dbReference>
<comment type="caution">
    <text evidence="3">The sequence shown here is derived from an EMBL/GenBank/DDBJ whole genome shotgun (WGS) entry which is preliminary data.</text>
</comment>
<dbReference type="Gene3D" id="3.20.20.100">
    <property type="entry name" value="NADP-dependent oxidoreductase domain"/>
    <property type="match status" value="1"/>
</dbReference>
<evidence type="ECO:0000313" key="4">
    <source>
        <dbReference type="Proteomes" id="UP000289152"/>
    </source>
</evidence>
<dbReference type="AlphaFoldDB" id="A0A4Q1BI70"/>
<evidence type="ECO:0000256" key="1">
    <source>
        <dbReference type="ARBA" id="ARBA00023002"/>
    </source>
</evidence>
<accession>A0A4Q1BI70</accession>
<dbReference type="Proteomes" id="UP000289152">
    <property type="component" value="Unassembled WGS sequence"/>
</dbReference>
<organism evidence="3 4">
    <name type="scientific">Tremella mesenterica</name>
    <name type="common">Jelly fungus</name>
    <dbReference type="NCBI Taxonomy" id="5217"/>
    <lineage>
        <taxon>Eukaryota</taxon>
        <taxon>Fungi</taxon>
        <taxon>Dikarya</taxon>
        <taxon>Basidiomycota</taxon>
        <taxon>Agaricomycotina</taxon>
        <taxon>Tremellomycetes</taxon>
        <taxon>Tremellales</taxon>
        <taxon>Tremellaceae</taxon>
        <taxon>Tremella</taxon>
    </lineage>
</organism>
<reference evidence="3 4" key="1">
    <citation type="submission" date="2016-06" db="EMBL/GenBank/DDBJ databases">
        <title>Evolution of pathogenesis and genome organization in the Tremellales.</title>
        <authorList>
            <person name="Cuomo C."/>
            <person name="Litvintseva A."/>
            <person name="Heitman J."/>
            <person name="Chen Y."/>
            <person name="Sun S."/>
            <person name="Springer D."/>
            <person name="Dromer F."/>
            <person name="Young S."/>
            <person name="Zeng Q."/>
            <person name="Chapman S."/>
            <person name="Gujja S."/>
            <person name="Saif S."/>
            <person name="Birren B."/>
        </authorList>
    </citation>
    <scope>NUCLEOTIDE SEQUENCE [LARGE SCALE GENOMIC DNA]</scope>
    <source>
        <strain evidence="3 4">ATCC 28783</strain>
    </source>
</reference>
<evidence type="ECO:0000259" key="2">
    <source>
        <dbReference type="Pfam" id="PF00248"/>
    </source>
</evidence>
<evidence type="ECO:0000313" key="3">
    <source>
        <dbReference type="EMBL" id="RXK37329.1"/>
    </source>
</evidence>
<dbReference type="EMBL" id="SDIL01000071">
    <property type="protein sequence ID" value="RXK37329.1"/>
    <property type="molecule type" value="Genomic_DNA"/>
</dbReference>
<dbReference type="Pfam" id="PF00248">
    <property type="entry name" value="Aldo_ket_red"/>
    <property type="match status" value="1"/>
</dbReference>
<keyword evidence="1" id="KW-0560">Oxidoreductase</keyword>
<dbReference type="VEuPathDB" id="FungiDB:TREMEDRAFT_67516"/>
<dbReference type="GO" id="GO:0016491">
    <property type="term" value="F:oxidoreductase activity"/>
    <property type="evidence" value="ECO:0007669"/>
    <property type="project" value="UniProtKB-KW"/>
</dbReference>
<dbReference type="InParanoid" id="A0A4Q1BI70"/>
<dbReference type="OrthoDB" id="37537at2759"/>
<name>A0A4Q1BI70_TREME</name>
<proteinExistence type="predicted"/>
<keyword evidence="4" id="KW-1185">Reference proteome</keyword>
<dbReference type="InterPro" id="IPR050791">
    <property type="entry name" value="Aldo-Keto_reductase"/>
</dbReference>
<dbReference type="InterPro" id="IPR023210">
    <property type="entry name" value="NADP_OxRdtase_dom"/>
</dbReference>
<dbReference type="PANTHER" id="PTHR43625">
    <property type="entry name" value="AFLATOXIN B1 ALDEHYDE REDUCTASE"/>
    <property type="match status" value="1"/>
</dbReference>
<gene>
    <name evidence="3" type="ORF">M231_05395</name>
</gene>
<dbReference type="GO" id="GO:0005737">
    <property type="term" value="C:cytoplasm"/>
    <property type="evidence" value="ECO:0007669"/>
    <property type="project" value="TreeGrafter"/>
</dbReference>
<dbReference type="FunCoup" id="A0A4Q1BI70">
    <property type="interactions" value="266"/>
</dbReference>